<dbReference type="Proteomes" id="UP000093928">
    <property type="component" value="Unassembled WGS sequence"/>
</dbReference>
<organism evidence="2 3">
    <name type="scientific">Mycobacterium asiaticum</name>
    <dbReference type="NCBI Taxonomy" id="1790"/>
    <lineage>
        <taxon>Bacteria</taxon>
        <taxon>Bacillati</taxon>
        <taxon>Actinomycetota</taxon>
        <taxon>Actinomycetes</taxon>
        <taxon>Mycobacteriales</taxon>
        <taxon>Mycobacteriaceae</taxon>
        <taxon>Mycobacterium</taxon>
    </lineage>
</organism>
<dbReference type="OrthoDB" id="4763905at2"/>
<evidence type="ECO:0000313" key="3">
    <source>
        <dbReference type="Proteomes" id="UP000093928"/>
    </source>
</evidence>
<feature type="transmembrane region" description="Helical" evidence="1">
    <location>
        <begin position="69"/>
        <end position="91"/>
    </location>
</feature>
<evidence type="ECO:0000313" key="2">
    <source>
        <dbReference type="EMBL" id="OBK24414.1"/>
    </source>
</evidence>
<keyword evidence="1" id="KW-1133">Transmembrane helix</keyword>
<protein>
    <submittedName>
        <fullName evidence="2">Uncharacterized protein</fullName>
    </submittedName>
</protein>
<sequence>MSGMTTERYGPVSFVVAMVNILVLEVFTIVYLPAILYLVVFSVPLWLLYVAICAVIAKGPGVIAQIGRGMFFGSLSLPLCVLVSIPAWQAIGSLVPN</sequence>
<feature type="transmembrane region" description="Helical" evidence="1">
    <location>
        <begin position="12"/>
        <end position="32"/>
    </location>
</feature>
<accession>A0A1A3NTP4</accession>
<name>A0A1A3NTP4_MYCAS</name>
<keyword evidence="1" id="KW-0812">Transmembrane</keyword>
<dbReference type="EMBL" id="LZLS01000156">
    <property type="protein sequence ID" value="OBK24414.1"/>
    <property type="molecule type" value="Genomic_DNA"/>
</dbReference>
<gene>
    <name evidence="2" type="ORF">A5634_03565</name>
</gene>
<feature type="transmembrane region" description="Helical" evidence="1">
    <location>
        <begin position="38"/>
        <end position="57"/>
    </location>
</feature>
<reference evidence="2 3" key="1">
    <citation type="submission" date="2016-06" db="EMBL/GenBank/DDBJ databases">
        <authorList>
            <person name="Kjaerup R.B."/>
            <person name="Dalgaard T.S."/>
            <person name="Juul-Madsen H.R."/>
        </authorList>
    </citation>
    <scope>NUCLEOTIDE SEQUENCE [LARGE SCALE GENOMIC DNA]</scope>
    <source>
        <strain evidence="2 3">1165133.8</strain>
    </source>
</reference>
<proteinExistence type="predicted"/>
<evidence type="ECO:0000256" key="1">
    <source>
        <dbReference type="SAM" id="Phobius"/>
    </source>
</evidence>
<keyword evidence="1" id="KW-0472">Membrane</keyword>
<dbReference type="AlphaFoldDB" id="A0A1A3NTP4"/>
<comment type="caution">
    <text evidence="2">The sequence shown here is derived from an EMBL/GenBank/DDBJ whole genome shotgun (WGS) entry which is preliminary data.</text>
</comment>